<dbReference type="SUPFAM" id="SSF53383">
    <property type="entry name" value="PLP-dependent transferases"/>
    <property type="match status" value="1"/>
</dbReference>
<dbReference type="Proteomes" id="UP000243640">
    <property type="component" value="Unassembled WGS sequence"/>
</dbReference>
<name>A0A235C4S0_9GAMM</name>
<dbReference type="Gene3D" id="3.90.1150.10">
    <property type="entry name" value="Aspartate Aminotransferase, domain 1"/>
    <property type="match status" value="1"/>
</dbReference>
<dbReference type="Pfam" id="PF00202">
    <property type="entry name" value="Aminotran_3"/>
    <property type="match status" value="1"/>
</dbReference>
<dbReference type="InterPro" id="IPR015422">
    <property type="entry name" value="PyrdxlP-dep_Trfase_small"/>
</dbReference>
<dbReference type="PANTHER" id="PTHR42684">
    <property type="entry name" value="ADENOSYLMETHIONINE-8-AMINO-7-OXONONANOATE AMINOTRANSFERASE"/>
    <property type="match status" value="1"/>
</dbReference>
<dbReference type="AlphaFoldDB" id="A0A235C4S0"/>
<proteinExistence type="predicted"/>
<reference evidence="3 4" key="1">
    <citation type="submission" date="2017-08" db="EMBL/GenBank/DDBJ databases">
        <title>Draft Genome Sequence of the Marine Bacterium Oceanimonas baumannii ATCC 700832.</title>
        <authorList>
            <person name="Mcclelland W.D."/>
            <person name="Brennan M.A."/>
            <person name="Trachtenberg A.M."/>
            <person name="Maclea K.S."/>
        </authorList>
    </citation>
    <scope>NUCLEOTIDE SEQUENCE [LARGE SCALE GENOMIC DNA]</scope>
    <source>
        <strain evidence="3 4">ATCC 700832</strain>
    </source>
</reference>
<comment type="caution">
    <text evidence="3">The sequence shown here is derived from an EMBL/GenBank/DDBJ whole genome shotgun (WGS) entry which is preliminary data.</text>
</comment>
<keyword evidence="1" id="KW-0032">Aminotransferase</keyword>
<evidence type="ECO:0008006" key="5">
    <source>
        <dbReference type="Google" id="ProtNLM"/>
    </source>
</evidence>
<dbReference type="InterPro" id="IPR015424">
    <property type="entry name" value="PyrdxlP-dep_Trfase"/>
</dbReference>
<evidence type="ECO:0000256" key="2">
    <source>
        <dbReference type="ARBA" id="ARBA00022679"/>
    </source>
</evidence>
<keyword evidence="2" id="KW-0808">Transferase</keyword>
<gene>
    <name evidence="3" type="ORF">B6S09_18200</name>
</gene>
<dbReference type="PANTHER" id="PTHR42684:SF17">
    <property type="entry name" value="ADENOSYLMETHIONINE-8-AMINO-7-OXONONANOATE AMINOTRANSFERASE"/>
    <property type="match status" value="1"/>
</dbReference>
<dbReference type="GO" id="GO:0009102">
    <property type="term" value="P:biotin biosynthetic process"/>
    <property type="evidence" value="ECO:0007669"/>
    <property type="project" value="TreeGrafter"/>
</dbReference>
<dbReference type="EMBL" id="NQJF01000065">
    <property type="protein sequence ID" value="OYD19611.1"/>
    <property type="molecule type" value="Genomic_DNA"/>
</dbReference>
<evidence type="ECO:0000313" key="4">
    <source>
        <dbReference type="Proteomes" id="UP000243640"/>
    </source>
</evidence>
<dbReference type="InterPro" id="IPR005814">
    <property type="entry name" value="Aminotrans_3"/>
</dbReference>
<dbReference type="OrthoDB" id="9801052at2"/>
<feature type="non-terminal residue" evidence="3">
    <location>
        <position position="61"/>
    </location>
</feature>
<protein>
    <recommendedName>
        <fullName evidence="5">Adenosylmethionine--8-amino-7-oxononanoate aminotransferase BioA</fullName>
    </recommendedName>
</protein>
<evidence type="ECO:0000313" key="3">
    <source>
        <dbReference type="EMBL" id="OYD19611.1"/>
    </source>
</evidence>
<dbReference type="GO" id="GO:0030170">
    <property type="term" value="F:pyridoxal phosphate binding"/>
    <property type="evidence" value="ECO:0007669"/>
    <property type="project" value="InterPro"/>
</dbReference>
<sequence>MNLTKRDLKVIWHPYTQMKTAAPPIGIVRGEGAGLFDEQGKKYIDAVSSWWVNIHGHAHPY</sequence>
<evidence type="ECO:0000256" key="1">
    <source>
        <dbReference type="ARBA" id="ARBA00022576"/>
    </source>
</evidence>
<accession>A0A235C4S0</accession>
<dbReference type="GO" id="GO:0004015">
    <property type="term" value="F:adenosylmethionine-8-amino-7-oxononanoate transaminase activity"/>
    <property type="evidence" value="ECO:0007669"/>
    <property type="project" value="TreeGrafter"/>
</dbReference>
<organism evidence="3 4">
    <name type="scientific">Oceanimonas baumannii</name>
    <dbReference type="NCBI Taxonomy" id="129578"/>
    <lineage>
        <taxon>Bacteria</taxon>
        <taxon>Pseudomonadati</taxon>
        <taxon>Pseudomonadota</taxon>
        <taxon>Gammaproteobacteria</taxon>
        <taxon>Aeromonadales</taxon>
        <taxon>Aeromonadaceae</taxon>
        <taxon>Oceanimonas</taxon>
    </lineage>
</organism>